<keyword evidence="3" id="KW-0472">Membrane</keyword>
<protein>
    <submittedName>
        <fullName evidence="6">Uncharacterized protein</fullName>
    </submittedName>
</protein>
<feature type="transmembrane region" description="Helical" evidence="3">
    <location>
        <begin position="296"/>
        <end position="314"/>
    </location>
</feature>
<evidence type="ECO:0000313" key="7">
    <source>
        <dbReference type="Proteomes" id="UP000194798"/>
    </source>
</evidence>
<comment type="caution">
    <text evidence="6">The sequence shown here is derived from an EMBL/GenBank/DDBJ whole genome shotgun (WGS) entry which is preliminary data.</text>
</comment>
<feature type="domain" description="CusB-like beta-barrel" evidence="4">
    <location>
        <begin position="488"/>
        <end position="561"/>
    </location>
</feature>
<feature type="transmembrane region" description="Helical" evidence="3">
    <location>
        <begin position="326"/>
        <end position="347"/>
    </location>
</feature>
<sequence length="586" mass="65181">MPSPELTPSAVVDIPTLSLTTLGEELRVLSENRASSQEKQLHLLRILLGLSHAAGAAFVEKNTVGQFALGLRILSAQALTWHPELENVLLQHAQHAQQQQQLVYTPLDDTRQHWLLTVPLSSTAAALCLVLRTGKQPLEFFATVLQLLAGYVPLLGHETAQSDWLLNAQARWLQMTSAPDLLQRICDELADYYGGERVWLGRCRGFHCRLQAGVDLKTIQRQADWVHALEQLMDFTRTQATPLYSSEHAALKKVLIISGLKHIISIPLQFSGHTHWVLVIGWQEKTAPPPELLQPLIPILTSVLLLTQGGHLSLWQKIRKRWRGGVLFGVLLFILSLILTIPVTHYIEGQATLQSSVRRFVTAPFPSVLKTSLREPGDVVAAGDILAVLDGQEVAWTVAGLTAEKNRLLKQKDISAASRDTAAVQVAELEIERVEAQLALQDYRMEHLDIRSPISGVILSGDLKRVQGSPLDAGQSLFEIAPLAEMVVEVAVPVTEWAYIALNLPMTVKLTAYPNETWSLHVQRIHPKITVQDGATVVIVEGKLSNQNNQLRPGMRGKAQIEIGQRALAWVLFYRAWADVRRWLMF</sequence>
<evidence type="ECO:0000256" key="1">
    <source>
        <dbReference type="ARBA" id="ARBA00004196"/>
    </source>
</evidence>
<dbReference type="OrthoDB" id="9806939at2"/>
<dbReference type="Proteomes" id="UP000194798">
    <property type="component" value="Unassembled WGS sequence"/>
</dbReference>
<dbReference type="AlphaFoldDB" id="A0A251X766"/>
<keyword evidence="3" id="KW-0812">Transmembrane</keyword>
<reference evidence="6 7" key="1">
    <citation type="submission" date="2016-12" db="EMBL/GenBank/DDBJ databases">
        <title>Thioflexothrix psekupsii D3 genome sequencing and assembly.</title>
        <authorList>
            <person name="Fomenkov A."/>
            <person name="Vincze T."/>
            <person name="Grabovich M."/>
            <person name="Anton B.P."/>
            <person name="Dubinina G."/>
            <person name="Orlova M."/>
            <person name="Belousova E."/>
            <person name="Roberts R.J."/>
        </authorList>
    </citation>
    <scope>NUCLEOTIDE SEQUENCE [LARGE SCALE GENOMIC DNA]</scope>
    <source>
        <strain evidence="6">D3</strain>
    </source>
</reference>
<dbReference type="GO" id="GO:0030313">
    <property type="term" value="C:cell envelope"/>
    <property type="evidence" value="ECO:0007669"/>
    <property type="project" value="UniProtKB-SubCell"/>
</dbReference>
<keyword evidence="3" id="KW-1133">Transmembrane helix</keyword>
<accession>A0A251X766</accession>
<feature type="domain" description="CzcB-like barrel-sandwich hybrid" evidence="5">
    <location>
        <begin position="361"/>
        <end position="481"/>
    </location>
</feature>
<dbReference type="RefSeq" id="WP_086488763.1">
    <property type="nucleotide sequence ID" value="NZ_MSLT01000018.1"/>
</dbReference>
<evidence type="ECO:0000256" key="3">
    <source>
        <dbReference type="SAM" id="Phobius"/>
    </source>
</evidence>
<evidence type="ECO:0000259" key="4">
    <source>
        <dbReference type="Pfam" id="PF25954"/>
    </source>
</evidence>
<proteinExistence type="predicted"/>
<dbReference type="PANTHER" id="PTHR32347:SF23">
    <property type="entry name" value="BLL5650 PROTEIN"/>
    <property type="match status" value="1"/>
</dbReference>
<dbReference type="PANTHER" id="PTHR32347">
    <property type="entry name" value="EFFLUX SYSTEM COMPONENT YKNX-RELATED"/>
    <property type="match status" value="1"/>
</dbReference>
<name>A0A251X766_9GAMM</name>
<comment type="subcellular location">
    <subcellularLocation>
        <location evidence="1">Cell envelope</location>
    </subcellularLocation>
</comment>
<evidence type="ECO:0000259" key="5">
    <source>
        <dbReference type="Pfam" id="PF25973"/>
    </source>
</evidence>
<organism evidence="6 7">
    <name type="scientific">Thioflexithrix psekupsensis</name>
    <dbReference type="NCBI Taxonomy" id="1570016"/>
    <lineage>
        <taxon>Bacteria</taxon>
        <taxon>Pseudomonadati</taxon>
        <taxon>Pseudomonadota</taxon>
        <taxon>Gammaproteobacteria</taxon>
        <taxon>Thiotrichales</taxon>
        <taxon>Thioflexithrix</taxon>
    </lineage>
</organism>
<dbReference type="SUPFAM" id="SSF111369">
    <property type="entry name" value="HlyD-like secretion proteins"/>
    <property type="match status" value="1"/>
</dbReference>
<gene>
    <name evidence="6" type="ORF">TPSD3_11850</name>
</gene>
<dbReference type="EMBL" id="MSLT01000018">
    <property type="protein sequence ID" value="OUD13311.1"/>
    <property type="molecule type" value="Genomic_DNA"/>
</dbReference>
<evidence type="ECO:0000313" key="6">
    <source>
        <dbReference type="EMBL" id="OUD13311.1"/>
    </source>
</evidence>
<dbReference type="InterPro" id="IPR058647">
    <property type="entry name" value="BSH_CzcB-like"/>
</dbReference>
<evidence type="ECO:0000256" key="2">
    <source>
        <dbReference type="ARBA" id="ARBA00023054"/>
    </source>
</evidence>
<dbReference type="Pfam" id="PF25973">
    <property type="entry name" value="BSH_CzcB"/>
    <property type="match status" value="1"/>
</dbReference>
<keyword evidence="2" id="KW-0175">Coiled coil</keyword>
<keyword evidence="7" id="KW-1185">Reference proteome</keyword>
<dbReference type="Pfam" id="PF25954">
    <property type="entry name" value="Beta-barrel_RND_2"/>
    <property type="match status" value="1"/>
</dbReference>
<dbReference type="Gene3D" id="2.40.30.170">
    <property type="match status" value="1"/>
</dbReference>
<dbReference type="InterPro" id="IPR058792">
    <property type="entry name" value="Beta-barrel_RND_2"/>
</dbReference>
<dbReference type="InterPro" id="IPR050465">
    <property type="entry name" value="UPF0194_transport"/>
</dbReference>